<organism evidence="11">
    <name type="scientific">Gordonia amarae</name>
    <dbReference type="NCBI Taxonomy" id="36821"/>
    <lineage>
        <taxon>Bacteria</taxon>
        <taxon>Bacillati</taxon>
        <taxon>Actinomycetota</taxon>
        <taxon>Actinomycetes</taxon>
        <taxon>Mycobacteriales</taxon>
        <taxon>Gordoniaceae</taxon>
        <taxon>Gordonia</taxon>
    </lineage>
</organism>
<feature type="compositionally biased region" description="Acidic residues" evidence="10">
    <location>
        <begin position="126"/>
        <end position="135"/>
    </location>
</feature>
<dbReference type="InterPro" id="IPR011990">
    <property type="entry name" value="TPR-like_helical_dom_sf"/>
</dbReference>
<dbReference type="Gene3D" id="1.10.510.10">
    <property type="entry name" value="Transferase(Phosphotransferase) domain 1"/>
    <property type="match status" value="1"/>
</dbReference>
<evidence type="ECO:0000256" key="7">
    <source>
        <dbReference type="ARBA" id="ARBA00022840"/>
    </source>
</evidence>
<protein>
    <recommendedName>
        <fullName evidence="2">Serine/threonine-protein kinase PknG</fullName>
        <ecNumber evidence="1">2.7.11.1</ecNumber>
    </recommendedName>
</protein>
<feature type="region of interest" description="Disordered" evidence="10">
    <location>
        <begin position="1"/>
        <end position="155"/>
    </location>
</feature>
<dbReference type="Pfam" id="PF16918">
    <property type="entry name" value="PknG_TPR"/>
    <property type="match status" value="1"/>
</dbReference>
<dbReference type="RefSeq" id="WP_005180952.1">
    <property type="nucleotide sequence ID" value="NZ_CP045804.1"/>
</dbReference>
<dbReference type="GO" id="GO:0004674">
    <property type="term" value="F:protein serine/threonine kinase activity"/>
    <property type="evidence" value="ECO:0007669"/>
    <property type="project" value="UniProtKB-KW"/>
</dbReference>
<dbReference type="Pfam" id="PF16919">
    <property type="entry name" value="PknG_rubred"/>
    <property type="match status" value="1"/>
</dbReference>
<evidence type="ECO:0000256" key="3">
    <source>
        <dbReference type="ARBA" id="ARBA00022527"/>
    </source>
</evidence>
<dbReference type="EC" id="2.7.11.1" evidence="1"/>
<sequence>MTGSPTPAHPGGTSPPDGDHTTEPNSTEPNSSESNSSDPTSATTDRVRSADVDDGTQSVSRDELGLGTDADTDEDDGDSTQAAAFDPFADDEDDEDDDEEDGDKDDGERDDGEDDDHTQAAAFDPFADDEDEDDGTQAAPFDPFADDDEGDGTQAAVFDPFAGDTGTGTQGSVYNPFAGDTDKVPRRPPPPEPVTGYSTGSTGPVSSEAITTGSTLRLIPQNHLGVHDRRLGSGLVDLPKIHDIDPADAVLTGAVIPEGKRRCWRCGRPVGRTQGKHAGPLTGDCPKCGAHYSFVPGLDPGTLVADQYEIAGAIAHGGMGWLYLATDRNVSDRPVVLKGLLNSSDSEAQQVALAERQFLASVNHPGIVKIYNFVEHPDQFGQHIGYIVMEYIGGQTLKQLMAAQKSAADSDRGLLSIEQAMAYVLEVLPAVGYLHSVGLVYNDVKPENIMVASDDVKLIDLGAVSAINGYGHLYGTPGFQAPEIVRTGPQVATDIYSIGRTLAVLTLPMPRKNGRYLDGLPSPEDSAVLTDNPSYHLLLQRATAPDPADRFVSAEEMTTQVLNVLREVVAVHTGVPRPSLSTVFSPPRTTFGTELLLGPVDGFFDPDKAAFYDPLDIAHALPVPLVSPADPAAGMLTSAALSSPRQTLDSIKVARADGFSSIFGTPSTDPHPSLEIDLVEARAHLELDQVDTAMELLRKITVHHGDSWRVRWYMGVCALRNGEPEIAYERFDDVLQAMPGEIAPKIAVAGTAELIGRWLADERLASPRRITEWTTIAAHHYHDLWWTNHTIITAAFGLARLNTAAGRIAEALEPLDEVPSTSRHYNTARATAVLILVHGRKSEDITREEITAAAARLEQIPDSEPRKARLTLIVLGTALGWIAVQDDPPTDSKVKILGYPFTELGLRRGTESSLRSLARQTRSNRDHRFMLVDLANYVRPETLF</sequence>
<feature type="region of interest" description="Disordered" evidence="10">
    <location>
        <begin position="177"/>
        <end position="208"/>
    </location>
</feature>
<accession>A0A857L336</accession>
<dbReference type="AlphaFoldDB" id="A0A857L336"/>
<evidence type="ECO:0000313" key="11">
    <source>
        <dbReference type="EMBL" id="QHN41273.1"/>
    </source>
</evidence>
<keyword evidence="7" id="KW-0067">ATP-binding</keyword>
<name>A0A857L336_9ACTN</name>
<dbReference type="InterPro" id="IPR008271">
    <property type="entry name" value="Ser/Thr_kinase_AS"/>
</dbReference>
<evidence type="ECO:0000256" key="5">
    <source>
        <dbReference type="ARBA" id="ARBA00022741"/>
    </source>
</evidence>
<proteinExistence type="predicted"/>
<comment type="catalytic activity">
    <reaction evidence="9">
        <text>L-seryl-[protein] + ATP = O-phospho-L-seryl-[protein] + ADP + H(+)</text>
        <dbReference type="Rhea" id="RHEA:17989"/>
        <dbReference type="Rhea" id="RHEA-COMP:9863"/>
        <dbReference type="Rhea" id="RHEA-COMP:11604"/>
        <dbReference type="ChEBI" id="CHEBI:15378"/>
        <dbReference type="ChEBI" id="CHEBI:29999"/>
        <dbReference type="ChEBI" id="CHEBI:30616"/>
        <dbReference type="ChEBI" id="CHEBI:83421"/>
        <dbReference type="ChEBI" id="CHEBI:456216"/>
        <dbReference type="EC" id="2.7.11.1"/>
    </reaction>
</comment>
<evidence type="ECO:0000256" key="9">
    <source>
        <dbReference type="ARBA" id="ARBA00048679"/>
    </source>
</evidence>
<dbReference type="SMART" id="SM00220">
    <property type="entry name" value="S_TKc"/>
    <property type="match status" value="1"/>
</dbReference>
<evidence type="ECO:0000256" key="1">
    <source>
        <dbReference type="ARBA" id="ARBA00012513"/>
    </source>
</evidence>
<dbReference type="InterPro" id="IPR031636">
    <property type="entry name" value="PknG_TPR"/>
</dbReference>
<dbReference type="EMBL" id="CP045810">
    <property type="protein sequence ID" value="QHN41273.1"/>
    <property type="molecule type" value="Genomic_DNA"/>
</dbReference>
<dbReference type="InterPro" id="IPR031634">
    <property type="entry name" value="PknG_rubred"/>
</dbReference>
<dbReference type="PROSITE" id="PS50011">
    <property type="entry name" value="PROTEIN_KINASE_DOM"/>
    <property type="match status" value="1"/>
</dbReference>
<keyword evidence="3" id="KW-0723">Serine/threonine-protein kinase</keyword>
<dbReference type="Pfam" id="PF00069">
    <property type="entry name" value="Pkinase"/>
    <property type="match status" value="1"/>
</dbReference>
<feature type="compositionally biased region" description="Acidic residues" evidence="10">
    <location>
        <begin position="88"/>
        <end position="116"/>
    </location>
</feature>
<evidence type="ECO:0000256" key="6">
    <source>
        <dbReference type="ARBA" id="ARBA00022777"/>
    </source>
</evidence>
<dbReference type="PROSITE" id="PS00108">
    <property type="entry name" value="PROTEIN_KINASE_ST"/>
    <property type="match status" value="1"/>
</dbReference>
<dbReference type="PANTHER" id="PTHR24363">
    <property type="entry name" value="SERINE/THREONINE PROTEIN KINASE"/>
    <property type="match status" value="1"/>
</dbReference>
<gene>
    <name evidence="11" type="ORF">GII30_20755</name>
</gene>
<dbReference type="GO" id="GO:0005524">
    <property type="term" value="F:ATP binding"/>
    <property type="evidence" value="ECO:0007669"/>
    <property type="project" value="UniProtKB-KW"/>
</dbReference>
<dbReference type="PANTHER" id="PTHR24363:SF0">
    <property type="entry name" value="SERINE_THREONINE KINASE LIKE DOMAIN CONTAINING 1"/>
    <property type="match status" value="1"/>
</dbReference>
<dbReference type="SUPFAM" id="SSF56112">
    <property type="entry name" value="Protein kinase-like (PK-like)"/>
    <property type="match status" value="1"/>
</dbReference>
<keyword evidence="6 11" id="KW-0418">Kinase</keyword>
<dbReference type="Gene3D" id="3.30.200.20">
    <property type="entry name" value="Phosphorylase Kinase, domain 1"/>
    <property type="match status" value="1"/>
</dbReference>
<dbReference type="CDD" id="cd14014">
    <property type="entry name" value="STKc_PknB_like"/>
    <property type="match status" value="1"/>
</dbReference>
<dbReference type="Gene3D" id="1.25.40.10">
    <property type="entry name" value="Tetratricopeptide repeat domain"/>
    <property type="match status" value="2"/>
</dbReference>
<dbReference type="InterPro" id="IPR000719">
    <property type="entry name" value="Prot_kinase_dom"/>
</dbReference>
<dbReference type="FunFam" id="1.10.510.10:FF:000306">
    <property type="entry name" value="Serine/threonine protein kinase"/>
    <property type="match status" value="1"/>
</dbReference>
<evidence type="ECO:0000256" key="8">
    <source>
        <dbReference type="ARBA" id="ARBA00047899"/>
    </source>
</evidence>
<comment type="catalytic activity">
    <reaction evidence="8">
        <text>L-threonyl-[protein] + ATP = O-phospho-L-threonyl-[protein] + ADP + H(+)</text>
        <dbReference type="Rhea" id="RHEA:46608"/>
        <dbReference type="Rhea" id="RHEA-COMP:11060"/>
        <dbReference type="Rhea" id="RHEA-COMP:11605"/>
        <dbReference type="ChEBI" id="CHEBI:15378"/>
        <dbReference type="ChEBI" id="CHEBI:30013"/>
        <dbReference type="ChEBI" id="CHEBI:30616"/>
        <dbReference type="ChEBI" id="CHEBI:61977"/>
        <dbReference type="ChEBI" id="CHEBI:456216"/>
        <dbReference type="EC" id="2.7.11.1"/>
    </reaction>
</comment>
<evidence type="ECO:0000256" key="4">
    <source>
        <dbReference type="ARBA" id="ARBA00022679"/>
    </source>
</evidence>
<dbReference type="InterPro" id="IPR011009">
    <property type="entry name" value="Kinase-like_dom_sf"/>
</dbReference>
<keyword evidence="4" id="KW-0808">Transferase</keyword>
<evidence type="ECO:0000256" key="10">
    <source>
        <dbReference type="SAM" id="MobiDB-lite"/>
    </source>
</evidence>
<keyword evidence="5" id="KW-0547">Nucleotide-binding</keyword>
<evidence type="ECO:0000256" key="2">
    <source>
        <dbReference type="ARBA" id="ARBA00014676"/>
    </source>
</evidence>
<dbReference type="SUPFAM" id="SSF48452">
    <property type="entry name" value="TPR-like"/>
    <property type="match status" value="1"/>
</dbReference>
<feature type="compositionally biased region" description="Polar residues" evidence="10">
    <location>
        <begin position="196"/>
        <end position="208"/>
    </location>
</feature>
<feature type="compositionally biased region" description="Low complexity" evidence="10">
    <location>
        <begin position="23"/>
        <end position="41"/>
    </location>
</feature>
<reference evidence="11" key="1">
    <citation type="journal article" date="2021" name="Nat. Microbiol.">
        <title>Cocultivation of an ultrasmall environmental parasitic bacterium with lytic ability against bacteria associated with wastewater foams.</title>
        <authorList>
            <person name="Batinovic S."/>
            <person name="Rose J.J.A."/>
            <person name="Ratcliffe J."/>
            <person name="Seviour R.J."/>
            <person name="Petrovski S."/>
        </authorList>
    </citation>
    <scope>NUCLEOTIDE SEQUENCE</scope>
    <source>
        <strain evidence="11">CON44</strain>
    </source>
</reference>